<name>A0A0F6ADX8_9GAMM</name>
<reference evidence="1 2" key="1">
    <citation type="journal article" date="2015" name="BMC Genomics">
        <title>Genome mining reveals unlocked bioactive potential of marine Gram-negative bacteria.</title>
        <authorList>
            <person name="Machado H."/>
            <person name="Sonnenschein E.C."/>
            <person name="Melchiorsen J."/>
            <person name="Gram L."/>
        </authorList>
    </citation>
    <scope>NUCLEOTIDE SEQUENCE [LARGE SCALE GENOMIC DNA]</scope>
    <source>
        <strain evidence="1 2">S4054</strain>
    </source>
</reference>
<dbReference type="AlphaFoldDB" id="A0A0F6ADX8"/>
<proteinExistence type="predicted"/>
<dbReference type="PATRIC" id="fig|1129367.4.peg.2456"/>
<dbReference type="Proteomes" id="UP000033434">
    <property type="component" value="Unassembled WGS sequence"/>
</dbReference>
<protein>
    <submittedName>
        <fullName evidence="1">Uncharacterized protein</fullName>
    </submittedName>
</protein>
<dbReference type="EMBL" id="AUXW01000144">
    <property type="protein sequence ID" value="KKE83604.1"/>
    <property type="molecule type" value="Genomic_DNA"/>
</dbReference>
<evidence type="ECO:0000313" key="1">
    <source>
        <dbReference type="EMBL" id="KKE83604.1"/>
    </source>
</evidence>
<organism evidence="1 2">
    <name type="scientific">Pseudoalteromonas luteoviolacea S4054</name>
    <dbReference type="NCBI Taxonomy" id="1129367"/>
    <lineage>
        <taxon>Bacteria</taxon>
        <taxon>Pseudomonadati</taxon>
        <taxon>Pseudomonadota</taxon>
        <taxon>Gammaproteobacteria</taxon>
        <taxon>Alteromonadales</taxon>
        <taxon>Pseudoalteromonadaceae</taxon>
        <taxon>Pseudoalteromonas</taxon>
    </lineage>
</organism>
<gene>
    <name evidence="1" type="ORF">N479_13165</name>
</gene>
<comment type="caution">
    <text evidence="1">The sequence shown here is derived from an EMBL/GenBank/DDBJ whole genome shotgun (WGS) entry which is preliminary data.</text>
</comment>
<sequence length="42" mass="4734">MYKKSTSKNMYNTEFISFIYGEIKFMAKGGLNMNSCVGALNT</sequence>
<evidence type="ECO:0000313" key="2">
    <source>
        <dbReference type="Proteomes" id="UP000033434"/>
    </source>
</evidence>
<accession>A0A0F6ADX8</accession>